<dbReference type="Proteomes" id="UP000759131">
    <property type="component" value="Unassembled WGS sequence"/>
</dbReference>
<feature type="region of interest" description="Disordered" evidence="4">
    <location>
        <begin position="1"/>
        <end position="23"/>
    </location>
</feature>
<dbReference type="EMBL" id="OC864286">
    <property type="protein sequence ID" value="CAD7631607.1"/>
    <property type="molecule type" value="Genomic_DNA"/>
</dbReference>
<evidence type="ECO:0000313" key="5">
    <source>
        <dbReference type="EMBL" id="CAD7631607.1"/>
    </source>
</evidence>
<comment type="similarity">
    <text evidence="1">Belongs to the heat shock protein 70 family.</text>
</comment>
<dbReference type="Pfam" id="PF00012">
    <property type="entry name" value="HSP70"/>
    <property type="match status" value="1"/>
</dbReference>
<organism evidence="5">
    <name type="scientific">Medioppia subpectinata</name>
    <dbReference type="NCBI Taxonomy" id="1979941"/>
    <lineage>
        <taxon>Eukaryota</taxon>
        <taxon>Metazoa</taxon>
        <taxon>Ecdysozoa</taxon>
        <taxon>Arthropoda</taxon>
        <taxon>Chelicerata</taxon>
        <taxon>Arachnida</taxon>
        <taxon>Acari</taxon>
        <taxon>Acariformes</taxon>
        <taxon>Sarcoptiformes</taxon>
        <taxon>Oribatida</taxon>
        <taxon>Brachypylina</taxon>
        <taxon>Oppioidea</taxon>
        <taxon>Oppiidae</taxon>
        <taxon>Medioppia</taxon>
    </lineage>
</organism>
<evidence type="ECO:0000313" key="6">
    <source>
        <dbReference type="Proteomes" id="UP000759131"/>
    </source>
</evidence>
<keyword evidence="2" id="KW-0547">Nucleotide-binding</keyword>
<dbReference type="GO" id="GO:0140662">
    <property type="term" value="F:ATP-dependent protein folding chaperone"/>
    <property type="evidence" value="ECO:0007669"/>
    <property type="project" value="InterPro"/>
</dbReference>
<dbReference type="InterPro" id="IPR013126">
    <property type="entry name" value="Hsp_70_fam"/>
</dbReference>
<keyword evidence="6" id="KW-1185">Reference proteome</keyword>
<proteinExistence type="inferred from homology"/>
<sequence length="1181" mass="135423">MLTDTPKVSDNNDNNNNNDDDNKCCAETISDGETDDTVYVTDDQLAKYTAILIDNYVTEVQECIDRETTDIIHALQEARIGAQTKCMDEFNGEFADSKPVDLVDKYRHRLEMSVCEQNVTFETLCKARVANGDQLVDELSEKFTHLLHRKLDENFLFMTEQKELYTYFNDIYGRFTAKCEYLCASDQYCIDGNQLAEYLLKRQTVIDLFQEDYYLCEKFGELTATAIDEYKRQIAEINTKNAKYVQNYIQMGKQVYEKQMSNLLKSGTFSDETFREQNNALLDNIWVKMAYKLSTKQIKHSVIRECKQQLELSMEPVYHAQLALNQQIHELINNLMTEMLYKLHEQYCQQFAARLSQTPYLDRCDFNQVHTDLVSQLWPRLESIVFDQKTRFTDKYLWEILSLNRVNIELNVDESKEKYWTLNERKRNKSTSLIVSFADTPTGAYYDRPAGAILNVVDVNNTGRLATNSLAFDGKRILYGAEAERYLNGAKSHIIDIMGRDVSDDELYNYEFRFVDKNHLKIRLIYGDEANTSLELNVESLLALQTIEIKTAAERQFDSPMLNTLFVVPTGYTIRQLNAVRDSATIAGIEHAHFITEMSAAAIDFGFNTSNYDRNLAFREVLIVIFARNICELALVEYIDDGMRYKAYKCDYQIASKINFEKLPKKYCTRITFNCVMSAIITRGAVYYSDHYETHRKPIPISGVYLRDIMCCIVFNDNIKYMDTLVRANETPGTCCYQKFKLPSTCKLPIFIFIMDGPETVIKQYIIHELNKHVNLGEDLYLFITMCSDTYFATNYEFTIHGKIAPKYISNVPNEIMTEVHYNLTQEQLGEQKALVAKLRENDDLMNWPLNNNLVINDDDEITDYVCNYYTSVKYIKANVPNVSDSMEITPINECKEIIAREPIVISADYLDTFITKLADSYTEQILTMMDSDKFVALNESQKQKFMSQLDEIITESAVKYKHVFNGGPQTLTDTDISDTEQRGNTGEGPGLTVSDTSKTACRLKRKCSSVCRKGESKQKLDTVTPIDQAIIDQASNTLQADPVNHVATVNTHVTDLDQPMSEPHPISSVAAKLAHTSVVTVHSHKVVAHAKHHQTAAVANDHDDNFISTAVIDEFTRFAAGIRDRLDLHNVFHTKKSRILDQLKISETIVRSDTNRFDEQKGEILAMIKKLKLSAKLITV</sequence>
<protein>
    <submittedName>
        <fullName evidence="5">Uncharacterized protein</fullName>
    </submittedName>
</protein>
<dbReference type="InterPro" id="IPR043129">
    <property type="entry name" value="ATPase_NBD"/>
</dbReference>
<keyword evidence="3" id="KW-0067">ATP-binding</keyword>
<dbReference type="EMBL" id="CAJPIZ010009711">
    <property type="protein sequence ID" value="CAG2112037.1"/>
    <property type="molecule type" value="Genomic_DNA"/>
</dbReference>
<feature type="region of interest" description="Disordered" evidence="4">
    <location>
        <begin position="970"/>
        <end position="994"/>
    </location>
</feature>
<name>A0A7R9KY58_9ACAR</name>
<evidence type="ECO:0000256" key="4">
    <source>
        <dbReference type="SAM" id="MobiDB-lite"/>
    </source>
</evidence>
<dbReference type="Gene3D" id="3.30.420.40">
    <property type="match status" value="2"/>
</dbReference>
<gene>
    <name evidence="5" type="ORF">OSB1V03_LOCUS12016</name>
</gene>
<evidence type="ECO:0000256" key="2">
    <source>
        <dbReference type="ARBA" id="ARBA00022741"/>
    </source>
</evidence>
<dbReference type="Gene3D" id="3.30.30.30">
    <property type="match status" value="1"/>
</dbReference>
<dbReference type="GO" id="GO:0005524">
    <property type="term" value="F:ATP binding"/>
    <property type="evidence" value="ECO:0007669"/>
    <property type="project" value="UniProtKB-KW"/>
</dbReference>
<evidence type="ECO:0000256" key="3">
    <source>
        <dbReference type="ARBA" id="ARBA00022840"/>
    </source>
</evidence>
<dbReference type="AlphaFoldDB" id="A0A7R9KY58"/>
<dbReference type="SUPFAM" id="SSF53067">
    <property type="entry name" value="Actin-like ATPase domain"/>
    <property type="match status" value="1"/>
</dbReference>
<evidence type="ECO:0000256" key="1">
    <source>
        <dbReference type="ARBA" id="ARBA00007381"/>
    </source>
</evidence>
<dbReference type="OrthoDB" id="6535188at2759"/>
<reference evidence="5" key="1">
    <citation type="submission" date="2020-11" db="EMBL/GenBank/DDBJ databases">
        <authorList>
            <person name="Tran Van P."/>
        </authorList>
    </citation>
    <scope>NUCLEOTIDE SEQUENCE</scope>
</reference>
<accession>A0A7R9KY58</accession>